<evidence type="ECO:0000256" key="2">
    <source>
        <dbReference type="ARBA" id="ARBA00005911"/>
    </source>
</evidence>
<protein>
    <recommendedName>
        <fullName evidence="10">Nucleoporin NSP1-like C-terminal domain-containing protein</fullName>
    </recommendedName>
</protein>
<evidence type="ECO:0000256" key="9">
    <source>
        <dbReference type="SAM" id="MobiDB-lite"/>
    </source>
</evidence>
<dbReference type="GO" id="GO:0005543">
    <property type="term" value="F:phospholipid binding"/>
    <property type="evidence" value="ECO:0007669"/>
    <property type="project" value="TreeGrafter"/>
</dbReference>
<dbReference type="AlphaFoldDB" id="A0AAU9J9Y1"/>
<keyword evidence="3" id="KW-0813">Transport</keyword>
<name>A0AAU9J9Y1_9CILI</name>
<dbReference type="InterPro" id="IPR007758">
    <property type="entry name" value="Nucleoporin_NSP1_C"/>
</dbReference>
<dbReference type="EMBL" id="CAJZBQ010000030">
    <property type="protein sequence ID" value="CAG9321976.1"/>
    <property type="molecule type" value="Genomic_DNA"/>
</dbReference>
<dbReference type="PANTHER" id="PTHR12084:SF0">
    <property type="entry name" value="NUCLEAR PORE GLYCOPROTEIN P62"/>
    <property type="match status" value="1"/>
</dbReference>
<dbReference type="InterPro" id="IPR026010">
    <property type="entry name" value="NSP1/NUP62"/>
</dbReference>
<dbReference type="GO" id="GO:0006405">
    <property type="term" value="P:RNA export from nucleus"/>
    <property type="evidence" value="ECO:0007669"/>
    <property type="project" value="TreeGrafter"/>
</dbReference>
<feature type="compositionally biased region" description="Polar residues" evidence="9">
    <location>
        <begin position="87"/>
        <end position="177"/>
    </location>
</feature>
<evidence type="ECO:0000256" key="5">
    <source>
        <dbReference type="ARBA" id="ARBA00022927"/>
    </source>
</evidence>
<feature type="region of interest" description="Disordered" evidence="9">
    <location>
        <begin position="1"/>
        <end position="283"/>
    </location>
</feature>
<reference evidence="11" key="1">
    <citation type="submission" date="2021-09" db="EMBL/GenBank/DDBJ databases">
        <authorList>
            <consortium name="AG Swart"/>
            <person name="Singh M."/>
            <person name="Singh A."/>
            <person name="Seah K."/>
            <person name="Emmerich C."/>
        </authorList>
    </citation>
    <scope>NUCLEOTIDE SEQUENCE</scope>
    <source>
        <strain evidence="11">ATCC30299</strain>
    </source>
</reference>
<dbReference type="GO" id="GO:0006606">
    <property type="term" value="P:protein import into nucleus"/>
    <property type="evidence" value="ECO:0007669"/>
    <property type="project" value="TreeGrafter"/>
</dbReference>
<keyword evidence="7" id="KW-0906">Nuclear pore complex</keyword>
<keyword evidence="12" id="KW-1185">Reference proteome</keyword>
<keyword evidence="8" id="KW-0539">Nucleus</keyword>
<keyword evidence="4" id="KW-0509">mRNA transport</keyword>
<evidence type="ECO:0000259" key="10">
    <source>
        <dbReference type="Pfam" id="PF05064"/>
    </source>
</evidence>
<dbReference type="GO" id="GO:0051028">
    <property type="term" value="P:mRNA transport"/>
    <property type="evidence" value="ECO:0007669"/>
    <property type="project" value="UniProtKB-KW"/>
</dbReference>
<dbReference type="Pfam" id="PF05064">
    <property type="entry name" value="Nsp1_C"/>
    <property type="match status" value="1"/>
</dbReference>
<evidence type="ECO:0000313" key="12">
    <source>
        <dbReference type="Proteomes" id="UP001162131"/>
    </source>
</evidence>
<feature type="compositionally biased region" description="Polar residues" evidence="9">
    <location>
        <begin position="22"/>
        <end position="57"/>
    </location>
</feature>
<feature type="compositionally biased region" description="Low complexity" evidence="9">
    <location>
        <begin position="225"/>
        <end position="239"/>
    </location>
</feature>
<sequence length="475" mass="52004">MQFLKNLNMNNSFQPQPAYGRPQTTNPFTNSFTPAGQQPFQPNYAAQTPSQYQIGNPQPSPFGQGMAQNNPFGGSRPGQPNPFVGNPPQSSFNTGMNTSIGMPSYNTLQSSIQTPNKPFTTGTGHMSPSPFTVTKPPTQVPSISTNPFAQGPNQSLAPPSTVNPFQSVQPPTTQSPFQAPPPVQSPFQASQPSPFQVPSTTTQPPFSVPQMTSSAFPSTSQQAFPQVSSTQPKPPQSSSAGFFMNPSGFSATSTAPQVTLPSTAPQTSTQDSSKISKELEDSKKQILSKRRIQDLFQDWKTELDSQALAFREVTEKSIGIEKSAYDCQKEIITLRDVLDKVKSDSKLANETMDLITAEQNDLSGALDVIDKELEKILTQMNIGGFFGKGLRHDDKENIYKAADSVKLNISDLEKNMQKITKSVNDTFETEQENGLDLETILDTYLEALDWIEVNAVNLNSKIENLEHEYHLRPSV</sequence>
<feature type="compositionally biased region" description="Basic and acidic residues" evidence="9">
    <location>
        <begin position="274"/>
        <end position="283"/>
    </location>
</feature>
<keyword evidence="6" id="KW-0811">Translocation</keyword>
<feature type="compositionally biased region" description="Polar residues" evidence="9">
    <location>
        <begin position="247"/>
        <end position="273"/>
    </location>
</feature>
<accession>A0AAU9J9Y1</accession>
<organism evidence="11 12">
    <name type="scientific">Blepharisma stoltei</name>
    <dbReference type="NCBI Taxonomy" id="1481888"/>
    <lineage>
        <taxon>Eukaryota</taxon>
        <taxon>Sar</taxon>
        <taxon>Alveolata</taxon>
        <taxon>Ciliophora</taxon>
        <taxon>Postciliodesmatophora</taxon>
        <taxon>Heterotrichea</taxon>
        <taxon>Heterotrichida</taxon>
        <taxon>Blepharismidae</taxon>
        <taxon>Blepharisma</taxon>
    </lineage>
</organism>
<evidence type="ECO:0000256" key="3">
    <source>
        <dbReference type="ARBA" id="ARBA00022448"/>
    </source>
</evidence>
<evidence type="ECO:0000256" key="7">
    <source>
        <dbReference type="ARBA" id="ARBA00023132"/>
    </source>
</evidence>
<feature type="domain" description="Nucleoporin NSP1-like C-terminal" evidence="10">
    <location>
        <begin position="283"/>
        <end position="381"/>
    </location>
</feature>
<evidence type="ECO:0000313" key="11">
    <source>
        <dbReference type="EMBL" id="CAG9321976.1"/>
    </source>
</evidence>
<evidence type="ECO:0000256" key="1">
    <source>
        <dbReference type="ARBA" id="ARBA00004567"/>
    </source>
</evidence>
<evidence type="ECO:0000256" key="4">
    <source>
        <dbReference type="ARBA" id="ARBA00022816"/>
    </source>
</evidence>
<feature type="compositionally biased region" description="Polar residues" evidence="9">
    <location>
        <begin position="1"/>
        <end position="15"/>
    </location>
</feature>
<comment type="similarity">
    <text evidence="2">Belongs to the nucleoporin NSP1/NUP62 family.</text>
</comment>
<comment type="subcellular location">
    <subcellularLocation>
        <location evidence="1">Nucleus</location>
        <location evidence="1">Nuclear pore complex</location>
    </subcellularLocation>
</comment>
<evidence type="ECO:0000256" key="8">
    <source>
        <dbReference type="ARBA" id="ARBA00023242"/>
    </source>
</evidence>
<keyword evidence="5" id="KW-0653">Protein transport</keyword>
<dbReference type="GO" id="GO:0044613">
    <property type="term" value="C:nuclear pore central transport channel"/>
    <property type="evidence" value="ECO:0007669"/>
    <property type="project" value="TreeGrafter"/>
</dbReference>
<gene>
    <name evidence="11" type="ORF">BSTOLATCC_MIC30360</name>
</gene>
<dbReference type="GO" id="GO:0017056">
    <property type="term" value="F:structural constituent of nuclear pore"/>
    <property type="evidence" value="ECO:0007669"/>
    <property type="project" value="InterPro"/>
</dbReference>
<dbReference type="PANTHER" id="PTHR12084">
    <property type="entry name" value="NUCLEAR PORE GLYCOPROTEIN P62-RELATED"/>
    <property type="match status" value="1"/>
</dbReference>
<feature type="compositionally biased region" description="Polar residues" evidence="9">
    <location>
        <begin position="185"/>
        <end position="224"/>
    </location>
</feature>
<evidence type="ECO:0000256" key="6">
    <source>
        <dbReference type="ARBA" id="ARBA00023010"/>
    </source>
</evidence>
<comment type="caution">
    <text evidence="11">The sequence shown here is derived from an EMBL/GenBank/DDBJ whole genome shotgun (WGS) entry which is preliminary data.</text>
</comment>
<proteinExistence type="inferred from homology"/>
<dbReference type="Proteomes" id="UP001162131">
    <property type="component" value="Unassembled WGS sequence"/>
</dbReference>